<keyword evidence="4 7" id="KW-1133">Transmembrane helix</keyword>
<evidence type="ECO:0000256" key="2">
    <source>
        <dbReference type="ARBA" id="ARBA00004474"/>
    </source>
</evidence>
<evidence type="ECO:0000313" key="8">
    <source>
        <dbReference type="EMBL" id="CAK0868403.1"/>
    </source>
</evidence>
<comment type="caution">
    <text evidence="8">The sequence shown here is derived from an EMBL/GenBank/DDBJ whole genome shotgun (WGS) entry which is preliminary data.</text>
</comment>
<evidence type="ECO:0000256" key="5">
    <source>
        <dbReference type="ARBA" id="ARBA00023136"/>
    </source>
</evidence>
<accession>A0ABN9V981</accession>
<dbReference type="Pfam" id="PF02468">
    <property type="entry name" value="PsbN"/>
    <property type="match status" value="1"/>
</dbReference>
<comment type="subcellular location">
    <subcellularLocation>
        <location evidence="1">Membrane</location>
        <topology evidence="1">Single-pass membrane protein</topology>
    </subcellularLocation>
    <subcellularLocation>
        <location evidence="2">Plastid</location>
    </subcellularLocation>
</comment>
<gene>
    <name evidence="8" type="ORF">PCOR1329_LOCUS55068</name>
</gene>
<keyword evidence="9" id="KW-1185">Reference proteome</keyword>
<feature type="transmembrane region" description="Helical" evidence="7">
    <location>
        <begin position="137"/>
        <end position="155"/>
    </location>
</feature>
<evidence type="ECO:0000313" key="9">
    <source>
        <dbReference type="Proteomes" id="UP001189429"/>
    </source>
</evidence>
<feature type="transmembrane region" description="Helical" evidence="7">
    <location>
        <begin position="207"/>
        <end position="230"/>
    </location>
</feature>
<keyword evidence="5 7" id="KW-0472">Membrane</keyword>
<dbReference type="Proteomes" id="UP001189429">
    <property type="component" value="Unassembled WGS sequence"/>
</dbReference>
<evidence type="ECO:0000256" key="1">
    <source>
        <dbReference type="ARBA" id="ARBA00004167"/>
    </source>
</evidence>
<dbReference type="PANTHER" id="PTHR35326">
    <property type="entry name" value="PROTEIN PSBN"/>
    <property type="match status" value="1"/>
</dbReference>
<evidence type="ECO:0008006" key="10">
    <source>
        <dbReference type="Google" id="ProtNLM"/>
    </source>
</evidence>
<evidence type="ECO:0000256" key="6">
    <source>
        <dbReference type="SAM" id="MobiDB-lite"/>
    </source>
</evidence>
<organism evidence="8 9">
    <name type="scientific">Prorocentrum cordatum</name>
    <dbReference type="NCBI Taxonomy" id="2364126"/>
    <lineage>
        <taxon>Eukaryota</taxon>
        <taxon>Sar</taxon>
        <taxon>Alveolata</taxon>
        <taxon>Dinophyceae</taxon>
        <taxon>Prorocentrales</taxon>
        <taxon>Prorocentraceae</taxon>
        <taxon>Prorocentrum</taxon>
    </lineage>
</organism>
<protein>
    <recommendedName>
        <fullName evidence="10">Protein PsbN</fullName>
    </recommendedName>
</protein>
<sequence length="246" mass="25205">MGLLPETSWQFSQSSWRRPSYDCNGPRSIPPPGVLQGAMAKESPESCSGAPSAAIFVLRPPRSETRHPSSPGPPPRPHRATRRRAEAGGARGQSPSRKAADLLGSPPALSEVASSSGSSKCPPPRARADRRAMAHRTASALLPLALLAALAALLGRQAAFAGASARGAAAAGAARAAGAAALPLGAEELAAAIPDASSVMVADASEVIPLLSFISSIFLGITGYSIYTAFGPPSEDLRDPFEEHDD</sequence>
<dbReference type="PANTHER" id="PTHR35326:SF3">
    <property type="entry name" value="PROTEIN PSBN"/>
    <property type="match status" value="1"/>
</dbReference>
<evidence type="ECO:0000256" key="3">
    <source>
        <dbReference type="ARBA" id="ARBA00022692"/>
    </source>
</evidence>
<dbReference type="HAMAP" id="MF_00293">
    <property type="entry name" value="PSII_PsbN"/>
    <property type="match status" value="1"/>
</dbReference>
<dbReference type="InterPro" id="IPR003398">
    <property type="entry name" value="PSII_PsbN"/>
</dbReference>
<name>A0ABN9V981_9DINO</name>
<evidence type="ECO:0000256" key="7">
    <source>
        <dbReference type="SAM" id="Phobius"/>
    </source>
</evidence>
<feature type="region of interest" description="Disordered" evidence="6">
    <location>
        <begin position="1"/>
        <end position="131"/>
    </location>
</feature>
<proteinExistence type="inferred from homology"/>
<dbReference type="EMBL" id="CAUYUJ010016742">
    <property type="protein sequence ID" value="CAK0868403.1"/>
    <property type="molecule type" value="Genomic_DNA"/>
</dbReference>
<reference evidence="8" key="1">
    <citation type="submission" date="2023-10" db="EMBL/GenBank/DDBJ databases">
        <authorList>
            <person name="Chen Y."/>
            <person name="Shah S."/>
            <person name="Dougan E. K."/>
            <person name="Thang M."/>
            <person name="Chan C."/>
        </authorList>
    </citation>
    <scope>NUCLEOTIDE SEQUENCE [LARGE SCALE GENOMIC DNA]</scope>
</reference>
<keyword evidence="3 7" id="KW-0812">Transmembrane</keyword>
<feature type="compositionally biased region" description="Polar residues" evidence="6">
    <location>
        <begin position="7"/>
        <end position="17"/>
    </location>
</feature>
<evidence type="ECO:0000256" key="4">
    <source>
        <dbReference type="ARBA" id="ARBA00022989"/>
    </source>
</evidence>